<dbReference type="Gene3D" id="1.10.287.1490">
    <property type="match status" value="1"/>
</dbReference>
<dbReference type="AlphaFoldDB" id="A0A943XVC5"/>
<protein>
    <recommendedName>
        <fullName evidence="2">Copper amine oxidase-like N-terminal domain-containing protein</fullName>
    </recommendedName>
</protein>
<dbReference type="RefSeq" id="WP_278638485.1">
    <property type="nucleotide sequence ID" value="NZ_JAGZZP010000019.1"/>
</dbReference>
<dbReference type="InterPro" id="IPR012854">
    <property type="entry name" value="Cu_amine_oxidase-like_N"/>
</dbReference>
<feature type="region of interest" description="Disordered" evidence="1">
    <location>
        <begin position="125"/>
        <end position="159"/>
    </location>
</feature>
<evidence type="ECO:0000259" key="2">
    <source>
        <dbReference type="Pfam" id="PF07833"/>
    </source>
</evidence>
<evidence type="ECO:0000256" key="1">
    <source>
        <dbReference type="SAM" id="MobiDB-lite"/>
    </source>
</evidence>
<feature type="region of interest" description="Disordered" evidence="1">
    <location>
        <begin position="1"/>
        <end position="66"/>
    </location>
</feature>
<dbReference type="InterPro" id="IPR036582">
    <property type="entry name" value="Mao_N_sf"/>
</dbReference>
<comment type="caution">
    <text evidence="3">The sequence shown here is derived from an EMBL/GenBank/DDBJ whole genome shotgun (WGS) entry which is preliminary data.</text>
</comment>
<dbReference type="Pfam" id="PF07833">
    <property type="entry name" value="Cu_amine_oxidN1"/>
    <property type="match status" value="1"/>
</dbReference>
<proteinExistence type="predicted"/>
<dbReference type="SUPFAM" id="SSF90257">
    <property type="entry name" value="Myosin rod fragments"/>
    <property type="match status" value="1"/>
</dbReference>
<gene>
    <name evidence="3" type="ORF">KH327_07980</name>
</gene>
<dbReference type="SUPFAM" id="SSF55383">
    <property type="entry name" value="Copper amine oxidase, domain N"/>
    <property type="match status" value="1"/>
</dbReference>
<feature type="compositionally biased region" description="Basic and acidic residues" evidence="1">
    <location>
        <begin position="125"/>
        <end position="145"/>
    </location>
</feature>
<feature type="domain" description="Copper amine oxidase-like N-terminal" evidence="2">
    <location>
        <begin position="224"/>
        <end position="318"/>
    </location>
</feature>
<evidence type="ECO:0000313" key="3">
    <source>
        <dbReference type="EMBL" id="MBS6535757.1"/>
    </source>
</evidence>
<sequence length="345" mass="40587">IEELEKELQDEKDKNKDLEDKIKNQEDKNKDLDDKIADLEDQKKDLEDKLDQEKAKTEQDQDKIKDLEDKIADLEKQIEDLKKEKGKLEKELEDLKGKLGDKDKEITDKDKEIEELKKLLEEAKKKTEEKPVVEDKKPSDKEEKQNTTNNNNNNNINIDLGRNDFEREHHRRHRNRLPFEIVYERETPRYTRPAYTGHGNYQENRLEYIFTIGSTVYQRIMGANTENRSMDVAPYIKNDRTMLPLRYVAEAIGAEVRWDKESRTAYFTKDGVTAKIQIDGNKIEMSDGRIFEMDSKPDNIKGRIFISLTNVSKVFNLTNGNTEDGINQQIEWNRHNKQVSISLNR</sequence>
<reference evidence="3" key="1">
    <citation type="submission" date="2021-02" db="EMBL/GenBank/DDBJ databases">
        <title>Infant gut strain persistence is associated with maternal origin, phylogeny, and functional potential including surface adhesion and iron acquisition.</title>
        <authorList>
            <person name="Lou Y.C."/>
        </authorList>
    </citation>
    <scope>NUCLEOTIDE SEQUENCE</scope>
    <source>
        <strain evidence="3">L3_060_052G1_dasL3_060_052G1_concoct_1</strain>
    </source>
</reference>
<feature type="compositionally biased region" description="Low complexity" evidence="1">
    <location>
        <begin position="146"/>
        <end position="158"/>
    </location>
</feature>
<dbReference type="Proteomes" id="UP000748991">
    <property type="component" value="Unassembled WGS sequence"/>
</dbReference>
<feature type="non-terminal residue" evidence="3">
    <location>
        <position position="1"/>
    </location>
</feature>
<organism evidence="3 4">
    <name type="scientific">Peptoniphilus harei</name>
    <dbReference type="NCBI Taxonomy" id="54005"/>
    <lineage>
        <taxon>Bacteria</taxon>
        <taxon>Bacillati</taxon>
        <taxon>Bacillota</taxon>
        <taxon>Tissierellia</taxon>
        <taxon>Tissierellales</taxon>
        <taxon>Peptoniphilaceae</taxon>
        <taxon>Peptoniphilus</taxon>
    </lineage>
</organism>
<dbReference type="Gene3D" id="3.30.457.10">
    <property type="entry name" value="Copper amine oxidase-like, N-terminal domain"/>
    <property type="match status" value="1"/>
</dbReference>
<evidence type="ECO:0000313" key="4">
    <source>
        <dbReference type="Proteomes" id="UP000748991"/>
    </source>
</evidence>
<accession>A0A943XVC5</accession>
<dbReference type="EMBL" id="JAGZZP010000019">
    <property type="protein sequence ID" value="MBS6535757.1"/>
    <property type="molecule type" value="Genomic_DNA"/>
</dbReference>
<name>A0A943XVC5_9FIRM</name>